<dbReference type="AlphaFoldDB" id="A0A1Z3N9W3"/>
<reference evidence="2 3" key="1">
    <citation type="submission" date="2017-04" db="EMBL/GenBank/DDBJ databases">
        <title>Whole genome sequence of Bdellovibrio bacteriovorus strain SSB218315.</title>
        <authorList>
            <person name="Oyedara O."/>
            <person name="Rodriguez-Perez M.A."/>
        </authorList>
    </citation>
    <scope>NUCLEOTIDE SEQUENCE [LARGE SCALE GENOMIC DNA]</scope>
    <source>
        <strain evidence="2 3">SSB218315</strain>
    </source>
</reference>
<evidence type="ECO:0000256" key="1">
    <source>
        <dbReference type="SAM" id="MobiDB-lite"/>
    </source>
</evidence>
<dbReference type="OrthoDB" id="9342631at2"/>
<evidence type="ECO:0000313" key="3">
    <source>
        <dbReference type="Proteomes" id="UP000197003"/>
    </source>
</evidence>
<dbReference type="RefSeq" id="WP_088565747.1">
    <property type="nucleotide sequence ID" value="NZ_CP020946.1"/>
</dbReference>
<gene>
    <name evidence="2" type="ORF">B9G79_12180</name>
</gene>
<dbReference type="EMBL" id="CP020946">
    <property type="protein sequence ID" value="ASD64268.1"/>
    <property type="molecule type" value="Genomic_DNA"/>
</dbReference>
<evidence type="ECO:0000313" key="2">
    <source>
        <dbReference type="EMBL" id="ASD64268.1"/>
    </source>
</evidence>
<protein>
    <submittedName>
        <fullName evidence="2">Uncharacterized protein</fullName>
    </submittedName>
</protein>
<feature type="region of interest" description="Disordered" evidence="1">
    <location>
        <begin position="1"/>
        <end position="26"/>
    </location>
</feature>
<dbReference type="Proteomes" id="UP000197003">
    <property type="component" value="Chromosome"/>
</dbReference>
<proteinExistence type="predicted"/>
<name>A0A1Z3N9W3_BDEBC</name>
<sequence length="195" mass="21873">MPEIKHYDAKKKHHHPKKRRPHHEAQAEIDEAAEIRGDAEEIIDEAHATMSEAQATMEAADEINTEAQNEGVKADESMREAKKMVSEGAPVYSEDTVDSDIHHPEEKVHLEFYGSEVIRQKAPKVMEIADTVADEWKKDGQFEGLPVGNPIAQMAAAKALRTAKDVDKKLEEKGVYAMAKMGIDLIKSKIEKRNH</sequence>
<organism evidence="2 3">
    <name type="scientific">Bdellovibrio bacteriovorus</name>
    <dbReference type="NCBI Taxonomy" id="959"/>
    <lineage>
        <taxon>Bacteria</taxon>
        <taxon>Pseudomonadati</taxon>
        <taxon>Bdellovibrionota</taxon>
        <taxon>Bdellovibrionia</taxon>
        <taxon>Bdellovibrionales</taxon>
        <taxon>Pseudobdellovibrionaceae</taxon>
        <taxon>Bdellovibrio</taxon>
    </lineage>
</organism>
<accession>A0A1Z3N9W3</accession>
<feature type="compositionally biased region" description="Basic residues" evidence="1">
    <location>
        <begin position="8"/>
        <end position="22"/>
    </location>
</feature>